<sequence length="246" mass="28942">MQDLTYSEAIEKIMLENGGVATLKQLYKDIWKYKNLENLKGRTPNNTIQERVQRDSKFYRVGLGIYGLSRFKNTLEKIIPAKTKQEKTQRYHTQLQGMLLEIGNSKAFETYTSDKNCTFKNISLQKIATLERLPLFTYENIVKNSASFCDVVWINKRGFADSIFEVETSTNFRDALVKFSEMQDFYTRFYCVASQNRYEKFKKELSKIAFKNIQNRVEFIKDSDIINEYELALKQNQSLFKNHSNL</sequence>
<evidence type="ECO:0000313" key="6">
    <source>
        <dbReference type="Proteomes" id="UP000477070"/>
    </source>
</evidence>
<keyword evidence="1" id="KW-0804">Transcription</keyword>
<evidence type="ECO:0000259" key="2">
    <source>
        <dbReference type="PROSITE" id="PS51913"/>
    </source>
</evidence>
<comment type="caution">
    <text evidence="4">The sequence shown here is derived from an EMBL/GenBank/DDBJ whole genome shotgun (WGS) entry which is preliminary data.</text>
</comment>
<dbReference type="RefSeq" id="WP_034573344.1">
    <property type="nucleotide sequence ID" value="NZ_JRMP02000002.1"/>
</dbReference>
<evidence type="ECO:0000313" key="4">
    <source>
        <dbReference type="EMBL" id="TLD95517.1"/>
    </source>
</evidence>
<accession>A0A347VMV2</accession>
<dbReference type="OrthoDB" id="9776582at2"/>
<dbReference type="EMBL" id="JRMP02000002">
    <property type="protein sequence ID" value="TLD95517.1"/>
    <property type="molecule type" value="Genomic_DNA"/>
</dbReference>
<dbReference type="InterPro" id="IPR007759">
    <property type="entry name" value="Asxl_HARE-HTH"/>
</dbReference>
<evidence type="ECO:0000256" key="1">
    <source>
        <dbReference type="ARBA" id="ARBA00023163"/>
    </source>
</evidence>
<reference evidence="4" key="3">
    <citation type="submission" date="2018-04" db="EMBL/GenBank/DDBJ databases">
        <authorList>
            <person name="Sheh A."/>
            <person name="Shen Z."/>
            <person name="Mannion A.J."/>
            <person name="Fox J.G."/>
        </authorList>
    </citation>
    <scope>NUCLEOTIDE SEQUENCE</scope>
    <source>
        <strain evidence="4">MIT 97-6194</strain>
    </source>
</reference>
<dbReference type="AlphaFoldDB" id="A0A347VMV2"/>
<gene>
    <name evidence="3" type="ORF">DCO61_06545</name>
    <name evidence="4" type="ORF">LS64_001235</name>
</gene>
<dbReference type="GO" id="GO:0006355">
    <property type="term" value="P:regulation of DNA-templated transcription"/>
    <property type="evidence" value="ECO:0007669"/>
    <property type="project" value="InterPro"/>
</dbReference>
<evidence type="ECO:0000313" key="3">
    <source>
        <dbReference type="EMBL" id="MWV69665.1"/>
    </source>
</evidence>
<dbReference type="Proteomes" id="UP000477070">
    <property type="component" value="Unassembled WGS sequence"/>
</dbReference>
<evidence type="ECO:0000313" key="5">
    <source>
        <dbReference type="Proteomes" id="UP000029714"/>
    </source>
</evidence>
<dbReference type="EMBL" id="QBIU01000001">
    <property type="protein sequence ID" value="MWV69665.1"/>
    <property type="molecule type" value="Genomic_DNA"/>
</dbReference>
<keyword evidence="5" id="KW-1185">Reference proteome</keyword>
<dbReference type="Proteomes" id="UP000029714">
    <property type="component" value="Unassembled WGS sequence"/>
</dbReference>
<proteinExistence type="predicted"/>
<reference evidence="4 5" key="1">
    <citation type="journal article" date="2014" name="Genome Announc.">
        <title>Draft genome sequences of eight enterohepatic helicobacter species isolated from both laboratory and wild rodents.</title>
        <authorList>
            <person name="Sheh A."/>
            <person name="Shen Z."/>
            <person name="Fox J.G."/>
        </authorList>
    </citation>
    <scope>NUCLEOTIDE SEQUENCE [LARGE SCALE GENOMIC DNA]</scope>
    <source>
        <strain evidence="4 5">MIT 97-6194</strain>
    </source>
</reference>
<protein>
    <recommendedName>
        <fullName evidence="2">HTH HARE-type domain-containing protein</fullName>
    </recommendedName>
</protein>
<name>A0A347VMV2_9HELI</name>
<reference evidence="3 6" key="4">
    <citation type="submission" date="2019-12" db="EMBL/GenBank/DDBJ databases">
        <title>Multi-Generational Helicobacter saguini Isolates.</title>
        <authorList>
            <person name="Mannion A."/>
            <person name="Shen Z."/>
            <person name="Fox J.G."/>
        </authorList>
    </citation>
    <scope>NUCLEOTIDE SEQUENCE [LARGE SCALE GENOMIC DNA]</scope>
    <source>
        <strain evidence="3">16-048</strain>
        <strain evidence="6">16-048 (F4)</strain>
    </source>
</reference>
<reference evidence="4 5" key="2">
    <citation type="journal article" date="2016" name="Infect. Immun.">
        <title>Helicobacter saguini, a Novel Helicobacter Isolated from Cotton-Top Tamarins with Ulcerative Colitis, Has Proinflammatory Properties and Induces Typhlocolitis and Dysplasia in Gnotobiotic IL-10-/- Mice.</title>
        <authorList>
            <person name="Shen Z."/>
            <person name="Mannion A."/>
            <person name="Whary M.T."/>
            <person name="Muthupalani S."/>
            <person name="Sheh A."/>
            <person name="Feng Y."/>
            <person name="Gong G."/>
            <person name="Vandamme P."/>
            <person name="Holcombe H.R."/>
            <person name="Paster B.J."/>
            <person name="Fox J.G."/>
        </authorList>
    </citation>
    <scope>NUCLEOTIDE SEQUENCE [LARGE SCALE GENOMIC DNA]</scope>
    <source>
        <strain evidence="4 5">MIT 97-6194</strain>
    </source>
</reference>
<organism evidence="4 5">
    <name type="scientific">Helicobacter saguini</name>
    <dbReference type="NCBI Taxonomy" id="1548018"/>
    <lineage>
        <taxon>Bacteria</taxon>
        <taxon>Pseudomonadati</taxon>
        <taxon>Campylobacterota</taxon>
        <taxon>Epsilonproteobacteria</taxon>
        <taxon>Campylobacterales</taxon>
        <taxon>Helicobacteraceae</taxon>
        <taxon>Helicobacter</taxon>
    </lineage>
</organism>
<feature type="domain" description="HTH HARE-type" evidence="2">
    <location>
        <begin position="4"/>
        <end position="71"/>
    </location>
</feature>
<dbReference type="PROSITE" id="PS51913">
    <property type="entry name" value="HTH_HARE"/>
    <property type="match status" value="1"/>
</dbReference>